<sequence>MKSSFAENDLGVLVDKWNVSQHVALVSKNTDSFLGCIRKNAASRIREVILPLYSALVRPHLGSSVQFWAPQYMRDMDLLKRVQQRFTKMIKGMEHLTLQKQLRELGLFSLQKRRFGGVLINVYKYLMGTLKETEPGFFQWSPVTGQEATGTN</sequence>
<name>A0A2I0T7K0_LIMLA</name>
<reference evidence="2" key="1">
    <citation type="submission" date="2017-11" db="EMBL/GenBank/DDBJ databases">
        <authorList>
            <person name="Lima N.C."/>
            <person name="Parody-Merino A.M."/>
            <person name="Battley P.F."/>
            <person name="Fidler A.E."/>
            <person name="Prosdocimi F."/>
        </authorList>
    </citation>
    <scope>NUCLEOTIDE SEQUENCE [LARGE SCALE GENOMIC DNA]</scope>
</reference>
<dbReference type="EMBL" id="KZ516244">
    <property type="protein sequence ID" value="PKU29780.1"/>
    <property type="molecule type" value="Genomic_DNA"/>
</dbReference>
<accession>A0A2I0T7K0</accession>
<organism evidence="1 2">
    <name type="scientific">Limosa lapponica baueri</name>
    <dbReference type="NCBI Taxonomy" id="1758121"/>
    <lineage>
        <taxon>Eukaryota</taxon>
        <taxon>Metazoa</taxon>
        <taxon>Chordata</taxon>
        <taxon>Craniata</taxon>
        <taxon>Vertebrata</taxon>
        <taxon>Euteleostomi</taxon>
        <taxon>Archelosauria</taxon>
        <taxon>Archosauria</taxon>
        <taxon>Dinosauria</taxon>
        <taxon>Saurischia</taxon>
        <taxon>Theropoda</taxon>
        <taxon>Coelurosauria</taxon>
        <taxon>Aves</taxon>
        <taxon>Neognathae</taxon>
        <taxon>Neoaves</taxon>
        <taxon>Charadriiformes</taxon>
        <taxon>Scolopacidae</taxon>
        <taxon>Limosa</taxon>
    </lineage>
</organism>
<dbReference type="AlphaFoldDB" id="A0A2I0T7K0"/>
<protein>
    <submittedName>
        <fullName evidence="1">Uncharacterized protein</fullName>
    </submittedName>
</protein>
<gene>
    <name evidence="1" type="ORF">llap_19917</name>
</gene>
<dbReference type="OrthoDB" id="419189at2759"/>
<evidence type="ECO:0000313" key="1">
    <source>
        <dbReference type="EMBL" id="PKU29780.1"/>
    </source>
</evidence>
<reference evidence="2" key="2">
    <citation type="submission" date="2017-12" db="EMBL/GenBank/DDBJ databases">
        <title>Genome sequence of the Bar-tailed Godwit (Limosa lapponica baueri).</title>
        <authorList>
            <person name="Lima N.C.B."/>
            <person name="Parody-Merino A.M."/>
            <person name="Battley P.F."/>
            <person name="Fidler A.E."/>
            <person name="Prosdocimi F."/>
        </authorList>
    </citation>
    <scope>NUCLEOTIDE SEQUENCE [LARGE SCALE GENOMIC DNA]</scope>
</reference>
<proteinExistence type="predicted"/>
<dbReference type="Proteomes" id="UP000233556">
    <property type="component" value="Unassembled WGS sequence"/>
</dbReference>
<dbReference type="PANTHER" id="PTHR33332">
    <property type="entry name" value="REVERSE TRANSCRIPTASE DOMAIN-CONTAINING PROTEIN"/>
    <property type="match status" value="1"/>
</dbReference>
<evidence type="ECO:0000313" key="2">
    <source>
        <dbReference type="Proteomes" id="UP000233556"/>
    </source>
</evidence>
<keyword evidence="2" id="KW-1185">Reference proteome</keyword>